<protein>
    <submittedName>
        <fullName evidence="2">LOW QUALITY PROTEIN: uncharacterized protein LOC109128188</fullName>
    </submittedName>
</protein>
<keyword evidence="1" id="KW-1185">Reference proteome</keyword>
<dbReference type="GeneID" id="109128188"/>
<proteinExistence type="predicted"/>
<evidence type="ECO:0000313" key="2">
    <source>
        <dbReference type="RefSeq" id="XP_019089657.1"/>
    </source>
</evidence>
<accession>A0ABM1QSB9</accession>
<reference evidence="2" key="2">
    <citation type="submission" date="2025-08" db="UniProtKB">
        <authorList>
            <consortium name="RefSeq"/>
        </authorList>
    </citation>
    <scope>IDENTIFICATION</scope>
    <source>
        <tissue evidence="2">Leaf</tissue>
    </source>
</reference>
<dbReference type="Proteomes" id="UP000694864">
    <property type="component" value="Chromosome 12"/>
</dbReference>
<sequence length="127" mass="14642">MEKVLGSNKISHFTEPVDKSVISYNIRIDLPINHITQQFFSITPSTKATKPIYHYIVSLNIRLNTFLVHFTEEILSIAMMSVFAKTINDGVIDYKIGFDVALVHLPKQRQGSQCRPSYTFHLQLFRK</sequence>
<reference evidence="1" key="1">
    <citation type="journal article" date="2014" name="Nat. Commun.">
        <title>The emerging biofuel crop Camelina sativa retains a highly undifferentiated hexaploid genome structure.</title>
        <authorList>
            <person name="Kagale S."/>
            <person name="Koh C."/>
            <person name="Nixon J."/>
            <person name="Bollina V."/>
            <person name="Clarke W.E."/>
            <person name="Tuteja R."/>
            <person name="Spillane C."/>
            <person name="Robinson S.J."/>
            <person name="Links M.G."/>
            <person name="Clarke C."/>
            <person name="Higgins E.E."/>
            <person name="Huebert T."/>
            <person name="Sharpe A.G."/>
            <person name="Parkin I.A."/>
        </authorList>
    </citation>
    <scope>NUCLEOTIDE SEQUENCE [LARGE SCALE GENOMIC DNA]</scope>
    <source>
        <strain evidence="1">cv. DH55</strain>
    </source>
</reference>
<dbReference type="RefSeq" id="XP_019089657.1">
    <property type="nucleotide sequence ID" value="XM_019234112.1"/>
</dbReference>
<name>A0ABM1QSB9_CAMSA</name>
<organism evidence="1 2">
    <name type="scientific">Camelina sativa</name>
    <name type="common">False flax</name>
    <name type="synonym">Myagrum sativum</name>
    <dbReference type="NCBI Taxonomy" id="90675"/>
    <lineage>
        <taxon>Eukaryota</taxon>
        <taxon>Viridiplantae</taxon>
        <taxon>Streptophyta</taxon>
        <taxon>Embryophyta</taxon>
        <taxon>Tracheophyta</taxon>
        <taxon>Spermatophyta</taxon>
        <taxon>Magnoliopsida</taxon>
        <taxon>eudicotyledons</taxon>
        <taxon>Gunneridae</taxon>
        <taxon>Pentapetalae</taxon>
        <taxon>rosids</taxon>
        <taxon>malvids</taxon>
        <taxon>Brassicales</taxon>
        <taxon>Brassicaceae</taxon>
        <taxon>Camelineae</taxon>
        <taxon>Camelina</taxon>
    </lineage>
</organism>
<gene>
    <name evidence="2" type="primary">LOC109128188</name>
</gene>
<evidence type="ECO:0000313" key="1">
    <source>
        <dbReference type="Proteomes" id="UP000694864"/>
    </source>
</evidence>